<dbReference type="SUPFAM" id="SSF161084">
    <property type="entry name" value="MAPEG domain-like"/>
    <property type="match status" value="1"/>
</dbReference>
<dbReference type="Pfam" id="PF01124">
    <property type="entry name" value="MAPEG"/>
    <property type="match status" value="1"/>
</dbReference>
<evidence type="ECO:0000313" key="6">
    <source>
        <dbReference type="EMBL" id="OCX13189.1"/>
    </source>
</evidence>
<dbReference type="PANTHER" id="PTHR35371:SF1">
    <property type="entry name" value="BLR7753 PROTEIN"/>
    <property type="match status" value="1"/>
</dbReference>
<protein>
    <recommendedName>
        <fullName evidence="8">MAPEG family protein</fullName>
    </recommendedName>
</protein>
<dbReference type="STRING" id="1566387.QV13_27080"/>
<dbReference type="OrthoDB" id="7743618at2"/>
<evidence type="ECO:0008006" key="8">
    <source>
        <dbReference type="Google" id="ProtNLM"/>
    </source>
</evidence>
<evidence type="ECO:0000256" key="1">
    <source>
        <dbReference type="ARBA" id="ARBA00004370"/>
    </source>
</evidence>
<evidence type="ECO:0000256" key="5">
    <source>
        <dbReference type="SAM" id="Phobius"/>
    </source>
</evidence>
<comment type="caution">
    <text evidence="6">The sequence shown here is derived from an EMBL/GenBank/DDBJ whole genome shotgun (WGS) entry which is preliminary data.</text>
</comment>
<sequence length="137" mass="14389">MEAAAASVEILVLGLSVAFLIAHILAQALALDLSGDISVRYLLGPRDQGRQTNSVLAGRLTRALGNLLETYPAFIALALALAVTGKTGGLGATGAWLWFAARIVYLGLYAAGVPVLRTIVWFVSLLGLVLMLVRLMA</sequence>
<dbReference type="EMBL" id="MDEO01000036">
    <property type="protein sequence ID" value="OCX13189.1"/>
    <property type="molecule type" value="Genomic_DNA"/>
</dbReference>
<dbReference type="InterPro" id="IPR023352">
    <property type="entry name" value="MAPEG-like_dom_sf"/>
</dbReference>
<reference evidence="6 7" key="1">
    <citation type="submission" date="2016-08" db="EMBL/GenBank/DDBJ databases">
        <title>Whole genome sequence of Mesorhizobium sp. strain UASWS1009 isolated from industrial sewage.</title>
        <authorList>
            <person name="Crovadore J."/>
            <person name="Calmin G."/>
            <person name="Chablais R."/>
            <person name="Cochard B."/>
            <person name="Lefort F."/>
        </authorList>
    </citation>
    <scope>NUCLEOTIDE SEQUENCE [LARGE SCALE GENOMIC DNA]</scope>
    <source>
        <strain evidence="6 7">UASWS1009</strain>
    </source>
</reference>
<keyword evidence="2 5" id="KW-0812">Transmembrane</keyword>
<dbReference type="Gene3D" id="1.20.120.550">
    <property type="entry name" value="Membrane associated eicosanoid/glutathione metabolism-like domain"/>
    <property type="match status" value="1"/>
</dbReference>
<dbReference type="PANTHER" id="PTHR35371">
    <property type="entry name" value="INNER MEMBRANE PROTEIN"/>
    <property type="match status" value="1"/>
</dbReference>
<keyword evidence="7" id="KW-1185">Reference proteome</keyword>
<accession>A0A1C2DEJ2</accession>
<proteinExistence type="predicted"/>
<dbReference type="GO" id="GO:0016020">
    <property type="term" value="C:membrane"/>
    <property type="evidence" value="ECO:0007669"/>
    <property type="project" value="UniProtKB-SubCell"/>
</dbReference>
<evidence type="ECO:0000256" key="2">
    <source>
        <dbReference type="ARBA" id="ARBA00022692"/>
    </source>
</evidence>
<evidence type="ECO:0000313" key="7">
    <source>
        <dbReference type="Proteomes" id="UP000094412"/>
    </source>
</evidence>
<dbReference type="AlphaFoldDB" id="A0A1C2DEJ2"/>
<dbReference type="Proteomes" id="UP000094412">
    <property type="component" value="Unassembled WGS sequence"/>
</dbReference>
<comment type="subcellular location">
    <subcellularLocation>
        <location evidence="1">Membrane</location>
    </subcellularLocation>
</comment>
<evidence type="ECO:0000256" key="3">
    <source>
        <dbReference type="ARBA" id="ARBA00022989"/>
    </source>
</evidence>
<keyword evidence="3 5" id="KW-1133">Transmembrane helix</keyword>
<keyword evidence="4 5" id="KW-0472">Membrane</keyword>
<evidence type="ECO:0000256" key="4">
    <source>
        <dbReference type="ARBA" id="ARBA00023136"/>
    </source>
</evidence>
<dbReference type="InterPro" id="IPR001129">
    <property type="entry name" value="Membr-assoc_MAPEG"/>
</dbReference>
<name>A0A1C2DEJ2_9HYPH</name>
<dbReference type="RefSeq" id="WP_024923181.1">
    <property type="nucleotide sequence ID" value="NZ_MDEO01000036.1"/>
</dbReference>
<organism evidence="6 7">
    <name type="scientific">Mesorhizobium hungaricum</name>
    <dbReference type="NCBI Taxonomy" id="1566387"/>
    <lineage>
        <taxon>Bacteria</taxon>
        <taxon>Pseudomonadati</taxon>
        <taxon>Pseudomonadota</taxon>
        <taxon>Alphaproteobacteria</taxon>
        <taxon>Hyphomicrobiales</taxon>
        <taxon>Phyllobacteriaceae</taxon>
        <taxon>Mesorhizobium</taxon>
    </lineage>
</organism>
<feature type="transmembrane region" description="Helical" evidence="5">
    <location>
        <begin position="118"/>
        <end position="136"/>
    </location>
</feature>
<gene>
    <name evidence="6" type="ORF">QV13_27080</name>
</gene>